<protein>
    <recommendedName>
        <fullName evidence="3">Restriction endonuclease</fullName>
    </recommendedName>
</protein>
<reference evidence="1 2" key="1">
    <citation type="journal article" date="2015" name="Genome Announc.">
        <title>Expanding the biotechnology potential of lactobacilli through comparative genomics of 213 strains and associated genera.</title>
        <authorList>
            <person name="Sun Z."/>
            <person name="Harris H.M."/>
            <person name="McCann A."/>
            <person name="Guo C."/>
            <person name="Argimon S."/>
            <person name="Zhang W."/>
            <person name="Yang X."/>
            <person name="Jeffery I.B."/>
            <person name="Cooney J.C."/>
            <person name="Kagawa T.F."/>
            <person name="Liu W."/>
            <person name="Song Y."/>
            <person name="Salvetti E."/>
            <person name="Wrobel A."/>
            <person name="Rasinkangas P."/>
            <person name="Parkhill J."/>
            <person name="Rea M.C."/>
            <person name="O'Sullivan O."/>
            <person name="Ritari J."/>
            <person name="Douillard F.P."/>
            <person name="Paul Ross R."/>
            <person name="Yang R."/>
            <person name="Briner A.E."/>
            <person name="Felis G.E."/>
            <person name="de Vos W.M."/>
            <person name="Barrangou R."/>
            <person name="Klaenhammer T.R."/>
            <person name="Caufield P.W."/>
            <person name="Cui Y."/>
            <person name="Zhang H."/>
            <person name="O'Toole P.W."/>
        </authorList>
    </citation>
    <scope>NUCLEOTIDE SEQUENCE [LARGE SCALE GENOMIC DNA]</scope>
    <source>
        <strain evidence="1 2">DSM 19907</strain>
    </source>
</reference>
<proteinExistence type="predicted"/>
<organism evidence="1 2">
    <name type="scientific">Lentilactobacillus rapi DSM 19907 = JCM 15042</name>
    <dbReference type="NCBI Taxonomy" id="1423795"/>
    <lineage>
        <taxon>Bacteria</taxon>
        <taxon>Bacillati</taxon>
        <taxon>Bacillota</taxon>
        <taxon>Bacilli</taxon>
        <taxon>Lactobacillales</taxon>
        <taxon>Lactobacillaceae</taxon>
        <taxon>Lentilactobacillus</taxon>
    </lineage>
</organism>
<dbReference type="EMBL" id="AZEI01000055">
    <property type="protein sequence ID" value="KRL16785.1"/>
    <property type="molecule type" value="Genomic_DNA"/>
</dbReference>
<gene>
    <name evidence="1" type="ORF">FD12_GL002514</name>
</gene>
<evidence type="ECO:0000313" key="1">
    <source>
        <dbReference type="EMBL" id="KRL16785.1"/>
    </source>
</evidence>
<sequence>MQKYTKTQFRSQTVSKEPLDIKSILLNSDHPITLSEAIVLGALNEKYVGYQPVSTFRQNQIVQLYKEKLFHASNWKAQVRTELNQDRRVDKDGSVHDGSRFAGRAFKAIRKDDRNNLYKLKDPSEMDEKTRQDFTKIYNLFKSKTIQQKKIPLHNFPTPLKIDETQKNYDDQGKAENYYFDDQYYVPDSISIPENIFVIGTVNVDETTYTFSPKVLDRSNVIEFNSVDLFHAYGYGQSKSEMTDFSDKTKAVLNLKISLATSKDTREFIKTYPSQFETLIQIFHILSKFNRQFGYRVFNEISLFVMNYCGNNRDNQNADDGLDMQINQKILPKVNGSADDVQELLEQIREVVHEHNYYRSESKISRMLNSLETTGYVTYIE</sequence>
<keyword evidence="2" id="KW-1185">Reference proteome</keyword>
<name>A0ABR5PDL8_9LACO</name>
<evidence type="ECO:0008006" key="3">
    <source>
        <dbReference type="Google" id="ProtNLM"/>
    </source>
</evidence>
<dbReference type="Proteomes" id="UP000051977">
    <property type="component" value="Unassembled WGS sequence"/>
</dbReference>
<evidence type="ECO:0000313" key="2">
    <source>
        <dbReference type="Proteomes" id="UP000051977"/>
    </source>
</evidence>
<accession>A0ABR5PDL8</accession>
<comment type="caution">
    <text evidence="1">The sequence shown here is derived from an EMBL/GenBank/DDBJ whole genome shotgun (WGS) entry which is preliminary data.</text>
</comment>